<dbReference type="Pfam" id="PF01391">
    <property type="entry name" value="Collagen"/>
    <property type="match status" value="1"/>
</dbReference>
<keyword evidence="4" id="KW-0176">Collagen</keyword>
<dbReference type="InterPro" id="IPR008160">
    <property type="entry name" value="Collagen"/>
</dbReference>
<name>A0A380BXG4_SPOPA</name>
<protein>
    <submittedName>
        <fullName evidence="4">Collagen triple helix repeat (20 copies)</fullName>
    </submittedName>
</protein>
<evidence type="ECO:0000256" key="2">
    <source>
        <dbReference type="ARBA" id="ARBA00022525"/>
    </source>
</evidence>
<dbReference type="Proteomes" id="UP000254519">
    <property type="component" value="Unassembled WGS sequence"/>
</dbReference>
<proteinExistence type="predicted"/>
<accession>A0A380BXG4</accession>
<feature type="compositionally biased region" description="Low complexity" evidence="3">
    <location>
        <begin position="34"/>
        <end position="70"/>
    </location>
</feature>
<dbReference type="InterPro" id="IPR008983">
    <property type="entry name" value="Tumour_necrosis_fac-like_dom"/>
</dbReference>
<evidence type="ECO:0000256" key="3">
    <source>
        <dbReference type="SAM" id="MobiDB-lite"/>
    </source>
</evidence>
<gene>
    <name evidence="4" type="ORF">NCTC4822_01888</name>
</gene>
<sequence>MGSNNHLNWRCGVCKKDPCNCKKGRRGPRGLEGESGATGATGPTGPRGPRGYLGATGPTGATGAKGATGDTGATGATGAAGKAGGISQYAYIYKLDSQRVLHEQEIRFTNNGPITSGITHQPDSSTITFNTGGIYEFNYTVYSRQGNQWTLFLNNTPLPSSTYGNDSGNSQTVGILIVRVNQGDVLTLRNHTSTPNHVDVVPSAGGTQPGISASIVIKKLAD</sequence>
<keyword evidence="5" id="KW-1185">Reference proteome</keyword>
<dbReference type="SUPFAM" id="SSF49842">
    <property type="entry name" value="TNF-like"/>
    <property type="match status" value="1"/>
</dbReference>
<evidence type="ECO:0000256" key="1">
    <source>
        <dbReference type="ARBA" id="ARBA00004613"/>
    </source>
</evidence>
<evidence type="ECO:0000313" key="5">
    <source>
        <dbReference type="Proteomes" id="UP000254519"/>
    </source>
</evidence>
<dbReference type="Gene3D" id="2.60.120.40">
    <property type="match status" value="1"/>
</dbReference>
<dbReference type="AlphaFoldDB" id="A0A380BXG4"/>
<dbReference type="RefSeq" id="WP_166739482.1">
    <property type="nucleotide sequence ID" value="NZ_CP038012.1"/>
</dbReference>
<dbReference type="EMBL" id="UGYZ01000002">
    <property type="protein sequence ID" value="SUJ08819.1"/>
    <property type="molecule type" value="Genomic_DNA"/>
</dbReference>
<comment type="subcellular location">
    <subcellularLocation>
        <location evidence="1">Secreted</location>
    </subcellularLocation>
</comment>
<feature type="region of interest" description="Disordered" evidence="3">
    <location>
        <begin position="24"/>
        <end position="70"/>
    </location>
</feature>
<dbReference type="InterPro" id="IPR050392">
    <property type="entry name" value="Collagen/C1q_domain"/>
</dbReference>
<dbReference type="PANTHER" id="PTHR15427">
    <property type="entry name" value="EMILIN ELASTIN MICROFIBRIL INTERFACE-LOCATED PROTEIN ELASTIN MICROFIBRIL INTERFACER"/>
    <property type="match status" value="1"/>
</dbReference>
<dbReference type="PANTHER" id="PTHR15427:SF33">
    <property type="entry name" value="COLLAGEN IV NC1 DOMAIN-CONTAINING PROTEIN"/>
    <property type="match status" value="1"/>
</dbReference>
<organism evidence="4 5">
    <name type="scientific">Sporosarcina pasteurii</name>
    <name type="common">Bacillus pasteurii</name>
    <dbReference type="NCBI Taxonomy" id="1474"/>
    <lineage>
        <taxon>Bacteria</taxon>
        <taxon>Bacillati</taxon>
        <taxon>Bacillota</taxon>
        <taxon>Bacilli</taxon>
        <taxon>Bacillales</taxon>
        <taxon>Caryophanaceae</taxon>
        <taxon>Sporosarcina</taxon>
    </lineage>
</organism>
<keyword evidence="2" id="KW-0964">Secreted</keyword>
<evidence type="ECO:0000313" key="4">
    <source>
        <dbReference type="EMBL" id="SUJ08819.1"/>
    </source>
</evidence>
<reference evidence="4 5" key="1">
    <citation type="submission" date="2018-06" db="EMBL/GenBank/DDBJ databases">
        <authorList>
            <consortium name="Pathogen Informatics"/>
            <person name="Doyle S."/>
        </authorList>
    </citation>
    <scope>NUCLEOTIDE SEQUENCE [LARGE SCALE GENOMIC DNA]</scope>
    <source>
        <strain evidence="5">ATCC 11859 / DSM 33 / NCIB 8841 / NCTC 4822</strain>
    </source>
</reference>